<evidence type="ECO:0000313" key="2">
    <source>
        <dbReference type="Proteomes" id="UP000265875"/>
    </source>
</evidence>
<sequence length="141" mass="15519">MVPPTDVLELIAEIERHRQVNAERCKPDSNTLLSGAPCASTTPCRSLDKAEGYMPDLINPSPGLNAASAWLEAARRNLNSAVEQAYPIGSKLMVDRGTHHARVEVVSHPNAAHPGTISVQNIETGKRYRIDYSRVLEQRHD</sequence>
<dbReference type="EMBL" id="QWLL01000012">
    <property type="protein sequence ID" value="RII79097.1"/>
    <property type="molecule type" value="Genomic_DNA"/>
</dbReference>
<evidence type="ECO:0000313" key="1">
    <source>
        <dbReference type="EMBL" id="RII79097.1"/>
    </source>
</evidence>
<dbReference type="Proteomes" id="UP000265875">
    <property type="component" value="Unassembled WGS sequence"/>
</dbReference>
<protein>
    <submittedName>
        <fullName evidence="1">Uncharacterized protein</fullName>
    </submittedName>
</protein>
<name>A0A399MCY5_9PSED</name>
<reference evidence="1 2" key="1">
    <citation type="submission" date="2018-08" db="EMBL/GenBank/DDBJ databases">
        <title>Draft genome sequence of the cyanotroph, Pseudomonas monteilii BCN3.</title>
        <authorList>
            <person name="Jones L.B."/>
            <person name="Kunz D.A."/>
        </authorList>
    </citation>
    <scope>NUCLEOTIDE SEQUENCE [LARGE SCALE GENOMIC DNA]</scope>
    <source>
        <strain evidence="1 2">BCN3</strain>
    </source>
</reference>
<organism evidence="1 2">
    <name type="scientific">Pseudomonas monteilii</name>
    <dbReference type="NCBI Taxonomy" id="76759"/>
    <lineage>
        <taxon>Bacteria</taxon>
        <taxon>Pseudomonadati</taxon>
        <taxon>Pseudomonadota</taxon>
        <taxon>Gammaproteobacteria</taxon>
        <taxon>Pseudomonadales</taxon>
        <taxon>Pseudomonadaceae</taxon>
        <taxon>Pseudomonas</taxon>
    </lineage>
</organism>
<proteinExistence type="predicted"/>
<comment type="caution">
    <text evidence="1">The sequence shown here is derived from an EMBL/GenBank/DDBJ whole genome shotgun (WGS) entry which is preliminary data.</text>
</comment>
<dbReference type="AlphaFoldDB" id="A0A399MCY5"/>
<accession>A0A399MCY5</accession>
<gene>
    <name evidence="1" type="ORF">D0894_05790</name>
</gene>